<organism evidence="9 10">
    <name type="scientific">Cryobacterium mannosilyticum</name>
    <dbReference type="NCBI Taxonomy" id="1259190"/>
    <lineage>
        <taxon>Bacteria</taxon>
        <taxon>Bacillati</taxon>
        <taxon>Actinomycetota</taxon>
        <taxon>Actinomycetes</taxon>
        <taxon>Micrococcales</taxon>
        <taxon>Microbacteriaceae</taxon>
        <taxon>Cryobacterium</taxon>
    </lineage>
</organism>
<sequence>MPADRAGSASRAVSPDRALIAPTVAHPIRRSLGADWTVASLDGPVPREVRQAVIPATVPGSVHTDLLAAGLIPDPYLDDNEHRLAWIGLTDWRYTKTFAWQPGGGTQTELVFDGLDTIASIEVNGHPIGETRNMHRRYRFDLRPRLRAGLNELTVTFRSPVRAADAASLDLGYRPHVNHHPYNAIRKMACSFGWDWGIDTSTSGIWRPVTLESWSVARIESVRPIATVGGVSTSSTTGGGHGETTGSVDVHVEIARAGDETLAVTASVAGVTATVELATGETTAVVRLELPGVALWWPRGYGEQPLYDVDVTLSSAATELDTATRRVGFRTVEFDTAPDDAGTPFTIVVNGLPVFVRGANWIPDDAFPHRVDRARYQHRIEQAEFANINLIRVWGGGIFEADDFYELCDERGMLTWQDFLLACAAYAEEAPLGDEIEAEARDNVARLAAHPSLVVFNGNNENLWGHEEWNWKKRLDGKTWGAGYYYEVFPRIVAELAPHIGYTPGSPFSPGPAPDDGGHTPNDQRHGTMHIWDLWNQRDYPDYREYTPRFVAEFGWQGPPTWSTMTGSISDSPLTPESPGMLVHQKAMEGNVKLTDGLLAHYPLPDEIDAWHWAMSLNQANAISTAVEHFRSLQPHCMGSIVWQLNDCWPVTSWAAVDGYGRPKPLLYALRHAYADRLVTVQPRDGGLAVIVVNDSAEPWAGPLIVARLTDTGTVLAEHSEQVTLPARSTVTVPLPASVARPTDAASELLRAGLAGVRGHWFFAEPRDSHLSAPALDTRLDRVEGGYRLTVTAHTLTRDLALLVDKVDPAGTVDDMLVTLLPGESSVFTVTSAAELDLAALSAPTVLRSGNQLVRP</sequence>
<dbReference type="GO" id="GO:0004567">
    <property type="term" value="F:beta-mannosidase activity"/>
    <property type="evidence" value="ECO:0007669"/>
    <property type="project" value="UniProtKB-EC"/>
</dbReference>
<dbReference type="GO" id="GO:0006516">
    <property type="term" value="P:glycoprotein catabolic process"/>
    <property type="evidence" value="ECO:0007669"/>
    <property type="project" value="TreeGrafter"/>
</dbReference>
<evidence type="ECO:0000313" key="9">
    <source>
        <dbReference type="EMBL" id="TFC01796.1"/>
    </source>
</evidence>
<feature type="region of interest" description="Disordered" evidence="6">
    <location>
        <begin position="504"/>
        <end position="525"/>
    </location>
</feature>
<dbReference type="Proteomes" id="UP000297643">
    <property type="component" value="Unassembled WGS sequence"/>
</dbReference>
<dbReference type="FunFam" id="3.20.20.80:FF:000050">
    <property type="entry name" value="Beta-mannosidase B"/>
    <property type="match status" value="1"/>
</dbReference>
<protein>
    <recommendedName>
        <fullName evidence="3">beta-mannosidase</fullName>
        <ecNumber evidence="3">3.2.1.25</ecNumber>
    </recommendedName>
</protein>
<dbReference type="GO" id="GO:0005975">
    <property type="term" value="P:carbohydrate metabolic process"/>
    <property type="evidence" value="ECO:0007669"/>
    <property type="project" value="InterPro"/>
</dbReference>
<dbReference type="EC" id="3.2.1.25" evidence="3"/>
<evidence type="ECO:0000259" key="8">
    <source>
        <dbReference type="Pfam" id="PF22666"/>
    </source>
</evidence>
<dbReference type="SUPFAM" id="SSF49785">
    <property type="entry name" value="Galactose-binding domain-like"/>
    <property type="match status" value="1"/>
</dbReference>
<dbReference type="AlphaFoldDB" id="A0A4R8W5B3"/>
<feature type="domain" description="Beta-mannosidase-like galactose-binding" evidence="8">
    <location>
        <begin position="49"/>
        <end position="207"/>
    </location>
</feature>
<dbReference type="InterPro" id="IPR013783">
    <property type="entry name" value="Ig-like_fold"/>
</dbReference>
<feature type="domain" description="Glycoside hydrolase family 2 immunoglobulin-like beta-sandwich" evidence="7">
    <location>
        <begin position="244"/>
        <end position="330"/>
    </location>
</feature>
<reference evidence="9 10" key="1">
    <citation type="submission" date="2019-03" db="EMBL/GenBank/DDBJ databases">
        <title>Genomics of glacier-inhabiting Cryobacterium strains.</title>
        <authorList>
            <person name="Liu Q."/>
            <person name="Xin Y.-H."/>
        </authorList>
    </citation>
    <scope>NUCLEOTIDE SEQUENCE [LARGE SCALE GENOMIC DNA]</scope>
    <source>
        <strain evidence="9 10">RHLT2-21</strain>
    </source>
</reference>
<keyword evidence="5" id="KW-0326">Glycosidase</keyword>
<feature type="compositionally biased region" description="Basic and acidic residues" evidence="6">
    <location>
        <begin position="516"/>
        <end position="525"/>
    </location>
</feature>
<dbReference type="Gene3D" id="2.60.120.260">
    <property type="entry name" value="Galactose-binding domain-like"/>
    <property type="match status" value="1"/>
</dbReference>
<dbReference type="SUPFAM" id="SSF51445">
    <property type="entry name" value="(Trans)glycosidases"/>
    <property type="match status" value="1"/>
</dbReference>
<comment type="caution">
    <text evidence="9">The sequence shown here is derived from an EMBL/GenBank/DDBJ whole genome shotgun (WGS) entry which is preliminary data.</text>
</comment>
<evidence type="ECO:0000256" key="5">
    <source>
        <dbReference type="ARBA" id="ARBA00023295"/>
    </source>
</evidence>
<dbReference type="EMBL" id="SOFM01000040">
    <property type="protein sequence ID" value="TFC01796.1"/>
    <property type="molecule type" value="Genomic_DNA"/>
</dbReference>
<keyword evidence="10" id="KW-1185">Reference proteome</keyword>
<evidence type="ECO:0000256" key="3">
    <source>
        <dbReference type="ARBA" id="ARBA00012754"/>
    </source>
</evidence>
<name>A0A4R8W5B3_9MICO</name>
<keyword evidence="4 9" id="KW-0378">Hydrolase</keyword>
<gene>
    <name evidence="9" type="ORF">E3O32_12945</name>
</gene>
<dbReference type="SUPFAM" id="SSF49303">
    <property type="entry name" value="beta-Galactosidase/glucuronidase domain"/>
    <property type="match status" value="1"/>
</dbReference>
<evidence type="ECO:0000313" key="10">
    <source>
        <dbReference type="Proteomes" id="UP000297643"/>
    </source>
</evidence>
<dbReference type="Gene3D" id="3.20.20.80">
    <property type="entry name" value="Glycosidases"/>
    <property type="match status" value="1"/>
</dbReference>
<dbReference type="PANTHER" id="PTHR43730:SF1">
    <property type="entry name" value="BETA-MANNOSIDASE"/>
    <property type="match status" value="1"/>
</dbReference>
<accession>A0A4R8W5B3</accession>
<dbReference type="InterPro" id="IPR050887">
    <property type="entry name" value="Beta-mannosidase_GH2"/>
</dbReference>
<dbReference type="InterPro" id="IPR008979">
    <property type="entry name" value="Galactose-bd-like_sf"/>
</dbReference>
<evidence type="ECO:0000259" key="7">
    <source>
        <dbReference type="Pfam" id="PF00703"/>
    </source>
</evidence>
<comment type="similarity">
    <text evidence="2">Belongs to the glycosyl hydrolase 2 family.</text>
</comment>
<evidence type="ECO:0000256" key="6">
    <source>
        <dbReference type="SAM" id="MobiDB-lite"/>
    </source>
</evidence>
<dbReference type="InterPro" id="IPR017853">
    <property type="entry name" value="GH"/>
</dbReference>
<proteinExistence type="inferred from homology"/>
<dbReference type="InterPro" id="IPR054593">
    <property type="entry name" value="Beta-mannosidase-like_N2"/>
</dbReference>
<evidence type="ECO:0000256" key="4">
    <source>
        <dbReference type="ARBA" id="ARBA00022801"/>
    </source>
</evidence>
<dbReference type="InterPro" id="IPR006102">
    <property type="entry name" value="Ig-like_GH2"/>
</dbReference>
<dbReference type="Pfam" id="PF22666">
    <property type="entry name" value="Glyco_hydro_2_N2"/>
    <property type="match status" value="1"/>
</dbReference>
<dbReference type="PANTHER" id="PTHR43730">
    <property type="entry name" value="BETA-MANNOSIDASE"/>
    <property type="match status" value="1"/>
</dbReference>
<evidence type="ECO:0000256" key="2">
    <source>
        <dbReference type="ARBA" id="ARBA00007401"/>
    </source>
</evidence>
<dbReference type="InterPro" id="IPR036156">
    <property type="entry name" value="Beta-gal/glucu_dom_sf"/>
</dbReference>
<dbReference type="Pfam" id="PF00703">
    <property type="entry name" value="Glyco_hydro_2"/>
    <property type="match status" value="1"/>
</dbReference>
<dbReference type="Gene3D" id="2.60.40.10">
    <property type="entry name" value="Immunoglobulins"/>
    <property type="match status" value="1"/>
</dbReference>
<comment type="catalytic activity">
    <reaction evidence="1">
        <text>Hydrolysis of terminal, non-reducing beta-D-mannose residues in beta-D-mannosides.</text>
        <dbReference type="EC" id="3.2.1.25"/>
    </reaction>
</comment>
<evidence type="ECO:0000256" key="1">
    <source>
        <dbReference type="ARBA" id="ARBA00000829"/>
    </source>
</evidence>